<reference evidence="2" key="1">
    <citation type="submission" date="2013-08" db="EMBL/GenBank/DDBJ databases">
        <authorList>
            <person name="Durkin A.S."/>
            <person name="Haft D.R."/>
            <person name="McCorrison J."/>
            <person name="Torralba M."/>
            <person name="Gillis M."/>
            <person name="Haft D.H."/>
            <person name="Methe B."/>
            <person name="Sutton G."/>
            <person name="Nelson K.E."/>
        </authorList>
    </citation>
    <scope>NUCLEOTIDE SEQUENCE [LARGE SCALE GENOMIC DNA]</scope>
    <source>
        <strain evidence="2">F0233</strain>
    </source>
</reference>
<name>U2QBG3_9ACTN</name>
<feature type="compositionally biased region" description="Polar residues" evidence="1">
    <location>
        <begin position="1"/>
        <end position="13"/>
    </location>
</feature>
<dbReference type="AlphaFoldDB" id="U2QBG3"/>
<organism evidence="2 3">
    <name type="scientific">Propionibacterium acidifaciens F0233</name>
    <dbReference type="NCBI Taxonomy" id="553198"/>
    <lineage>
        <taxon>Bacteria</taxon>
        <taxon>Bacillati</taxon>
        <taxon>Actinomycetota</taxon>
        <taxon>Actinomycetes</taxon>
        <taxon>Propionibacteriales</taxon>
        <taxon>Propionibacteriaceae</taxon>
        <taxon>Propionibacterium</taxon>
    </lineage>
</organism>
<feature type="region of interest" description="Disordered" evidence="1">
    <location>
        <begin position="1"/>
        <end position="50"/>
    </location>
</feature>
<dbReference type="EMBL" id="ACVN02000228">
    <property type="protein sequence ID" value="ERK53761.1"/>
    <property type="molecule type" value="Genomic_DNA"/>
</dbReference>
<evidence type="ECO:0000256" key="1">
    <source>
        <dbReference type="SAM" id="MobiDB-lite"/>
    </source>
</evidence>
<accession>U2QBG3</accession>
<keyword evidence="2" id="KW-0449">Lipoprotein</keyword>
<protein>
    <submittedName>
        <fullName evidence="2">Lipoprotein</fullName>
    </submittedName>
</protein>
<dbReference type="Proteomes" id="UP000017052">
    <property type="component" value="Unassembled WGS sequence"/>
</dbReference>
<dbReference type="PROSITE" id="PS51257">
    <property type="entry name" value="PROKAR_LIPOPROTEIN"/>
    <property type="match status" value="1"/>
</dbReference>
<evidence type="ECO:0000313" key="3">
    <source>
        <dbReference type="Proteomes" id="UP000017052"/>
    </source>
</evidence>
<comment type="caution">
    <text evidence="2">The sequence shown here is derived from an EMBL/GenBank/DDBJ whole genome shotgun (WGS) entry which is preliminary data.</text>
</comment>
<proteinExistence type="predicted"/>
<gene>
    <name evidence="2" type="ORF">HMPREF0682_1574</name>
</gene>
<sequence length="50" mass="5105">MPSTRAPAGTTSGAACAGRSPGPGSWDARAPRPPRRPVRHGTALGRPIMI</sequence>
<keyword evidence="3" id="KW-1185">Reference proteome</keyword>
<evidence type="ECO:0000313" key="2">
    <source>
        <dbReference type="EMBL" id="ERK53761.1"/>
    </source>
</evidence>